<feature type="signal peptide" evidence="5">
    <location>
        <begin position="1"/>
        <end position="23"/>
    </location>
</feature>
<dbReference type="Pfam" id="PF00496">
    <property type="entry name" value="SBP_bac_5"/>
    <property type="match status" value="1"/>
</dbReference>
<evidence type="ECO:0000313" key="8">
    <source>
        <dbReference type="Proteomes" id="UP001255601"/>
    </source>
</evidence>
<organism evidence="7 8">
    <name type="scientific">Agrobacterium larrymoorei</name>
    <dbReference type="NCBI Taxonomy" id="160699"/>
    <lineage>
        <taxon>Bacteria</taxon>
        <taxon>Pseudomonadati</taxon>
        <taxon>Pseudomonadota</taxon>
        <taxon>Alphaproteobacteria</taxon>
        <taxon>Hyphomicrobiales</taxon>
        <taxon>Rhizobiaceae</taxon>
        <taxon>Rhizobium/Agrobacterium group</taxon>
        <taxon>Agrobacterium</taxon>
    </lineage>
</organism>
<comment type="similarity">
    <text evidence="2">Belongs to the bacterial solute-binding protein 5 family.</text>
</comment>
<dbReference type="Proteomes" id="UP001255601">
    <property type="component" value="Unassembled WGS sequence"/>
</dbReference>
<dbReference type="PANTHER" id="PTHR30290">
    <property type="entry name" value="PERIPLASMIC BINDING COMPONENT OF ABC TRANSPORTER"/>
    <property type="match status" value="1"/>
</dbReference>
<dbReference type="InterPro" id="IPR030678">
    <property type="entry name" value="Peptide/Ni-bd"/>
</dbReference>
<dbReference type="GO" id="GO:0015833">
    <property type="term" value="P:peptide transport"/>
    <property type="evidence" value="ECO:0007669"/>
    <property type="project" value="TreeGrafter"/>
</dbReference>
<comment type="caution">
    <text evidence="7">The sequence shown here is derived from an EMBL/GenBank/DDBJ whole genome shotgun (WGS) entry which is preliminary data.</text>
</comment>
<dbReference type="GO" id="GO:1904680">
    <property type="term" value="F:peptide transmembrane transporter activity"/>
    <property type="evidence" value="ECO:0007669"/>
    <property type="project" value="TreeGrafter"/>
</dbReference>
<dbReference type="RefSeq" id="WP_309769216.1">
    <property type="nucleotide sequence ID" value="NZ_JAVIZC010000001.1"/>
</dbReference>
<dbReference type="EMBL" id="JAVIZC010000001">
    <property type="protein sequence ID" value="MDR6100073.1"/>
    <property type="molecule type" value="Genomic_DNA"/>
</dbReference>
<dbReference type="PANTHER" id="PTHR30290:SF9">
    <property type="entry name" value="OLIGOPEPTIDE-BINDING PROTEIN APPA"/>
    <property type="match status" value="1"/>
</dbReference>
<proteinExistence type="inferred from homology"/>
<dbReference type="PIRSF" id="PIRSF002741">
    <property type="entry name" value="MppA"/>
    <property type="match status" value="1"/>
</dbReference>
<dbReference type="AlphaFoldDB" id="A0AAJ2ER57"/>
<feature type="domain" description="Solute-binding protein family 5" evidence="6">
    <location>
        <begin position="66"/>
        <end position="435"/>
    </location>
</feature>
<evidence type="ECO:0000256" key="2">
    <source>
        <dbReference type="ARBA" id="ARBA00005695"/>
    </source>
</evidence>
<dbReference type="CDD" id="cd08498">
    <property type="entry name" value="PBP2_NikA_DppA_OppA_like_2"/>
    <property type="match status" value="1"/>
</dbReference>
<protein>
    <submittedName>
        <fullName evidence="7">Peptide/nickel transport system substrate-binding protein</fullName>
    </submittedName>
</protein>
<evidence type="ECO:0000256" key="5">
    <source>
        <dbReference type="SAM" id="SignalP"/>
    </source>
</evidence>
<evidence type="ECO:0000256" key="1">
    <source>
        <dbReference type="ARBA" id="ARBA00004418"/>
    </source>
</evidence>
<evidence type="ECO:0000256" key="4">
    <source>
        <dbReference type="ARBA" id="ARBA00022729"/>
    </source>
</evidence>
<name>A0AAJ2ER57_9HYPH</name>
<evidence type="ECO:0000259" key="6">
    <source>
        <dbReference type="Pfam" id="PF00496"/>
    </source>
</evidence>
<dbReference type="Gene3D" id="3.90.76.10">
    <property type="entry name" value="Dipeptide-binding Protein, Domain 1"/>
    <property type="match status" value="1"/>
</dbReference>
<dbReference type="GO" id="GO:0030288">
    <property type="term" value="C:outer membrane-bounded periplasmic space"/>
    <property type="evidence" value="ECO:0007669"/>
    <property type="project" value="UniProtKB-ARBA"/>
</dbReference>
<dbReference type="InterPro" id="IPR000914">
    <property type="entry name" value="SBP_5_dom"/>
</dbReference>
<dbReference type="Gene3D" id="3.40.190.10">
    <property type="entry name" value="Periplasmic binding protein-like II"/>
    <property type="match status" value="1"/>
</dbReference>
<keyword evidence="4 5" id="KW-0732">Signal</keyword>
<evidence type="ECO:0000313" key="7">
    <source>
        <dbReference type="EMBL" id="MDR6100073.1"/>
    </source>
</evidence>
<comment type="subcellular location">
    <subcellularLocation>
        <location evidence="1">Periplasm</location>
    </subcellularLocation>
</comment>
<sequence length="519" mass="57277">MLSKRILLGTSLALLALTMPAMANTLKWGASRDISSLDPYSYGDSFALGVLNHAYEGLMRYDRNLKLEPALATSYEIISPTTWRFKLREGVKFHNGADFTADDVQASLLRATDPKSPLRGNIPAYKGSRVIDAHTIEIDVTANYPLLLNDLTTIYIFNAKWLKDNKAEAPTDVGSGTEGYATYNENGTGPFKVESRQPDAKTVFVKYDGWWDKPEHNIDRIELTPIASSATRVAALLSGDIDFTDQAPVQDLPRLEAAASQVKLLEGTDLRTVMIGFSQRDTLLSGAPNPMKDLRVRQAMQLAIDLDLIQKRVMRGKSRNAGTLVAPQIPGYDAALDTPLKADPEKAKALLKEAGAEGFEFDFNCSDTLVNEEQVCQAVASMWSRVGLKPKLDQGPRAVQTPKRSSGKVDVYTLGWATLPMLDAYSLTSQVLHTKEGSFGIFNWAGWSDKEFDKVTEASAVELDRTKRLALSADALKIAKEHALMIPLHQQPLAWATSAKVKDFPLFSDNLPRLWLVKM</sequence>
<evidence type="ECO:0000256" key="3">
    <source>
        <dbReference type="ARBA" id="ARBA00022448"/>
    </source>
</evidence>
<dbReference type="InterPro" id="IPR039424">
    <property type="entry name" value="SBP_5"/>
</dbReference>
<gene>
    <name evidence="7" type="ORF">QE369_000251</name>
</gene>
<feature type="chain" id="PRO_5042616152" evidence="5">
    <location>
        <begin position="24"/>
        <end position="519"/>
    </location>
</feature>
<reference evidence="7" key="1">
    <citation type="submission" date="2023-08" db="EMBL/GenBank/DDBJ databases">
        <title>Functional and genomic diversity of the sorghum phyllosphere microbiome.</title>
        <authorList>
            <person name="Shade A."/>
        </authorList>
    </citation>
    <scope>NUCLEOTIDE SEQUENCE</scope>
    <source>
        <strain evidence="7">SORGH_AS_0974</strain>
    </source>
</reference>
<accession>A0AAJ2ER57</accession>
<dbReference type="GO" id="GO:0043190">
    <property type="term" value="C:ATP-binding cassette (ABC) transporter complex"/>
    <property type="evidence" value="ECO:0007669"/>
    <property type="project" value="InterPro"/>
</dbReference>
<keyword evidence="3" id="KW-0813">Transport</keyword>
<dbReference type="Gene3D" id="3.10.105.10">
    <property type="entry name" value="Dipeptide-binding Protein, Domain 3"/>
    <property type="match status" value="1"/>
</dbReference>
<dbReference type="SUPFAM" id="SSF53850">
    <property type="entry name" value="Periplasmic binding protein-like II"/>
    <property type="match status" value="1"/>
</dbReference>